<keyword evidence="3" id="KW-0238">DNA-binding</keyword>
<dbReference type="SUPFAM" id="SSF46785">
    <property type="entry name" value="Winged helix' DNA-binding domain"/>
    <property type="match status" value="1"/>
</dbReference>
<evidence type="ECO:0000256" key="1">
    <source>
        <dbReference type="ARBA" id="ARBA00009437"/>
    </source>
</evidence>
<gene>
    <name evidence="6" type="ORF">J2S73_000567</name>
</gene>
<keyword evidence="7" id="KW-1185">Reference proteome</keyword>
<dbReference type="PANTHER" id="PTHR30537:SF74">
    <property type="entry name" value="HTH-TYPE TRANSCRIPTIONAL REGULATOR TRPI"/>
    <property type="match status" value="1"/>
</dbReference>
<dbReference type="InterPro" id="IPR036388">
    <property type="entry name" value="WH-like_DNA-bd_sf"/>
</dbReference>
<organism evidence="6 7">
    <name type="scientific">Amorphus orientalis</name>
    <dbReference type="NCBI Taxonomy" id="649198"/>
    <lineage>
        <taxon>Bacteria</taxon>
        <taxon>Pseudomonadati</taxon>
        <taxon>Pseudomonadota</taxon>
        <taxon>Alphaproteobacteria</taxon>
        <taxon>Hyphomicrobiales</taxon>
        <taxon>Amorphaceae</taxon>
        <taxon>Amorphus</taxon>
    </lineage>
</organism>
<keyword evidence="4" id="KW-0804">Transcription</keyword>
<dbReference type="AlphaFoldDB" id="A0AAE4ARQ8"/>
<dbReference type="Pfam" id="PF03466">
    <property type="entry name" value="LysR_substrate"/>
    <property type="match status" value="1"/>
</dbReference>
<dbReference type="InterPro" id="IPR036390">
    <property type="entry name" value="WH_DNA-bd_sf"/>
</dbReference>
<proteinExistence type="inferred from homology"/>
<dbReference type="Proteomes" id="UP001229244">
    <property type="component" value="Unassembled WGS sequence"/>
</dbReference>
<dbReference type="RefSeq" id="WP_306883911.1">
    <property type="nucleotide sequence ID" value="NZ_JAUSUL010000001.1"/>
</dbReference>
<comment type="caution">
    <text evidence="6">The sequence shown here is derived from an EMBL/GenBank/DDBJ whole genome shotgun (WGS) entry which is preliminary data.</text>
</comment>
<reference evidence="6" key="1">
    <citation type="submission" date="2023-07" db="EMBL/GenBank/DDBJ databases">
        <title>Genomic Encyclopedia of Type Strains, Phase IV (KMG-IV): sequencing the most valuable type-strain genomes for metagenomic binning, comparative biology and taxonomic classification.</title>
        <authorList>
            <person name="Goeker M."/>
        </authorList>
    </citation>
    <scope>NUCLEOTIDE SEQUENCE</scope>
    <source>
        <strain evidence="6">DSM 21202</strain>
    </source>
</reference>
<dbReference type="SUPFAM" id="SSF53850">
    <property type="entry name" value="Periplasmic binding protein-like II"/>
    <property type="match status" value="1"/>
</dbReference>
<feature type="domain" description="HTH lysR-type" evidence="5">
    <location>
        <begin position="5"/>
        <end position="62"/>
    </location>
</feature>
<dbReference type="PROSITE" id="PS50931">
    <property type="entry name" value="HTH_LYSR"/>
    <property type="match status" value="1"/>
</dbReference>
<dbReference type="GO" id="GO:0003700">
    <property type="term" value="F:DNA-binding transcription factor activity"/>
    <property type="evidence" value="ECO:0007669"/>
    <property type="project" value="InterPro"/>
</dbReference>
<dbReference type="Gene3D" id="3.40.190.10">
    <property type="entry name" value="Periplasmic binding protein-like II"/>
    <property type="match status" value="2"/>
</dbReference>
<evidence type="ECO:0000256" key="2">
    <source>
        <dbReference type="ARBA" id="ARBA00023015"/>
    </source>
</evidence>
<name>A0AAE4ARQ8_9HYPH</name>
<dbReference type="InterPro" id="IPR005119">
    <property type="entry name" value="LysR_subst-bd"/>
</dbReference>
<evidence type="ECO:0000313" key="6">
    <source>
        <dbReference type="EMBL" id="MDQ0314130.1"/>
    </source>
</evidence>
<protein>
    <submittedName>
        <fullName evidence="6">LysR family glycine cleavage system transcriptional activator</fullName>
    </submittedName>
</protein>
<dbReference type="Gene3D" id="1.10.10.10">
    <property type="entry name" value="Winged helix-like DNA-binding domain superfamily/Winged helix DNA-binding domain"/>
    <property type="match status" value="1"/>
</dbReference>
<dbReference type="CDD" id="cd08432">
    <property type="entry name" value="PBP2_GcdR_TrpI_HvrB_AmpR_like"/>
    <property type="match status" value="1"/>
</dbReference>
<dbReference type="EMBL" id="JAUSUL010000001">
    <property type="protein sequence ID" value="MDQ0314130.1"/>
    <property type="molecule type" value="Genomic_DNA"/>
</dbReference>
<evidence type="ECO:0000256" key="3">
    <source>
        <dbReference type="ARBA" id="ARBA00023125"/>
    </source>
</evidence>
<evidence type="ECO:0000256" key="4">
    <source>
        <dbReference type="ARBA" id="ARBA00023163"/>
    </source>
</evidence>
<evidence type="ECO:0000259" key="5">
    <source>
        <dbReference type="PROSITE" id="PS50931"/>
    </source>
</evidence>
<sequence length="295" mass="32425">MARVPSTQALRALESFDRHGTVWQAADELSLTRSAVSHQLRLLERELGFPLLNRVGTRVELTEKGRKYADDVRRALSMIASSASQNAAEGVSGTLTISSPAGFASSWLCPKVTGFLAQHPDVSLSIVTPRRLDDTGNPNADLFVIFGHDEGRADMTLELLQQVSFTPLCSPAYLNRFDGFPTPKSLLGATLLHLADEDDWQQWFRRAGLPQSHAHSGIKFSDMNLVYAATYASQGISMGDEFICGDAMEKGQLVSPFDLTVQSTKAYYLAIPREKESHPAVAAFHAWLRAEMLVD</sequence>
<dbReference type="GO" id="GO:0043565">
    <property type="term" value="F:sequence-specific DNA binding"/>
    <property type="evidence" value="ECO:0007669"/>
    <property type="project" value="TreeGrafter"/>
</dbReference>
<dbReference type="InterPro" id="IPR000847">
    <property type="entry name" value="LysR_HTH_N"/>
</dbReference>
<dbReference type="Pfam" id="PF00126">
    <property type="entry name" value="HTH_1"/>
    <property type="match status" value="1"/>
</dbReference>
<keyword evidence="2" id="KW-0805">Transcription regulation</keyword>
<dbReference type="GO" id="GO:0006351">
    <property type="term" value="P:DNA-templated transcription"/>
    <property type="evidence" value="ECO:0007669"/>
    <property type="project" value="TreeGrafter"/>
</dbReference>
<comment type="similarity">
    <text evidence="1">Belongs to the LysR transcriptional regulatory family.</text>
</comment>
<accession>A0AAE4ARQ8</accession>
<dbReference type="InterPro" id="IPR058163">
    <property type="entry name" value="LysR-type_TF_proteobact-type"/>
</dbReference>
<evidence type="ECO:0000313" key="7">
    <source>
        <dbReference type="Proteomes" id="UP001229244"/>
    </source>
</evidence>
<dbReference type="PANTHER" id="PTHR30537">
    <property type="entry name" value="HTH-TYPE TRANSCRIPTIONAL REGULATOR"/>
    <property type="match status" value="1"/>
</dbReference>